<dbReference type="Gene3D" id="1.20.1070.10">
    <property type="entry name" value="Rhodopsin 7-helix transmembrane proteins"/>
    <property type="match status" value="1"/>
</dbReference>
<dbReference type="SUPFAM" id="SSF81321">
    <property type="entry name" value="Family A G protein-coupled receptor-like"/>
    <property type="match status" value="1"/>
</dbReference>
<feature type="transmembrane region" description="Helical" evidence="5">
    <location>
        <begin position="275"/>
        <end position="294"/>
    </location>
</feature>
<feature type="transmembrane region" description="Helical" evidence="5">
    <location>
        <begin position="233"/>
        <end position="254"/>
    </location>
</feature>
<dbReference type="OrthoDB" id="8856247at2759"/>
<dbReference type="Ensembl" id="ENSLLET00000004477.1">
    <property type="protein sequence ID" value="ENSLLEP00000004282.1"/>
    <property type="gene ID" value="ENSLLEG00000002762.1"/>
</dbReference>
<dbReference type="GO" id="GO:0004930">
    <property type="term" value="F:G protein-coupled receptor activity"/>
    <property type="evidence" value="ECO:0007669"/>
    <property type="project" value="InterPro"/>
</dbReference>
<dbReference type="GeneTree" id="ENSGT00940000161337"/>
<dbReference type="PROSITE" id="PS50262">
    <property type="entry name" value="G_PROTEIN_RECEP_F1_2"/>
    <property type="match status" value="1"/>
</dbReference>
<dbReference type="GO" id="GO:0016020">
    <property type="term" value="C:membrane"/>
    <property type="evidence" value="ECO:0007669"/>
    <property type="project" value="UniProtKB-SubCell"/>
</dbReference>
<name>A0A8C5LZ50_9ANUR</name>
<dbReference type="InterPro" id="IPR017452">
    <property type="entry name" value="GPCR_Rhodpsn_7TM"/>
</dbReference>
<protein>
    <recommendedName>
        <fullName evidence="6">G-protein coupled receptors family 1 profile domain-containing protein</fullName>
    </recommendedName>
</protein>
<feature type="transmembrane region" description="Helical" evidence="5">
    <location>
        <begin position="63"/>
        <end position="90"/>
    </location>
</feature>
<dbReference type="InterPro" id="IPR000276">
    <property type="entry name" value="GPCR_Rhodpsn"/>
</dbReference>
<dbReference type="GO" id="GO:0005549">
    <property type="term" value="F:odorant binding"/>
    <property type="evidence" value="ECO:0007669"/>
    <property type="project" value="TreeGrafter"/>
</dbReference>
<evidence type="ECO:0000313" key="8">
    <source>
        <dbReference type="Proteomes" id="UP000694569"/>
    </source>
</evidence>
<dbReference type="PANTHER" id="PTHR26451">
    <property type="entry name" value="G_PROTEIN_RECEP_F1_2 DOMAIN-CONTAINING PROTEIN"/>
    <property type="match status" value="1"/>
</dbReference>
<feature type="transmembrane region" description="Helical" evidence="5">
    <location>
        <begin position="306"/>
        <end position="326"/>
    </location>
</feature>
<feature type="transmembrane region" description="Helical" evidence="5">
    <location>
        <begin position="181"/>
        <end position="204"/>
    </location>
</feature>
<dbReference type="PRINTS" id="PR00237">
    <property type="entry name" value="GPCRRHODOPSN"/>
</dbReference>
<dbReference type="PANTHER" id="PTHR26451:SF994">
    <property type="entry name" value="ODORANT RECEPTOR 131-2-LIKE"/>
    <property type="match status" value="1"/>
</dbReference>
<keyword evidence="8" id="KW-1185">Reference proteome</keyword>
<keyword evidence="3 5" id="KW-1133">Transmembrane helix</keyword>
<evidence type="ECO:0000256" key="2">
    <source>
        <dbReference type="ARBA" id="ARBA00022692"/>
    </source>
</evidence>
<dbReference type="GO" id="GO:0004984">
    <property type="term" value="F:olfactory receptor activity"/>
    <property type="evidence" value="ECO:0007669"/>
    <property type="project" value="TreeGrafter"/>
</dbReference>
<organism evidence="7 8">
    <name type="scientific">Leptobrachium leishanense</name>
    <name type="common">Leishan spiny toad</name>
    <dbReference type="NCBI Taxonomy" id="445787"/>
    <lineage>
        <taxon>Eukaryota</taxon>
        <taxon>Metazoa</taxon>
        <taxon>Chordata</taxon>
        <taxon>Craniata</taxon>
        <taxon>Vertebrata</taxon>
        <taxon>Euteleostomi</taxon>
        <taxon>Amphibia</taxon>
        <taxon>Batrachia</taxon>
        <taxon>Anura</taxon>
        <taxon>Pelobatoidea</taxon>
        <taxon>Megophryidae</taxon>
        <taxon>Leptobrachium</taxon>
    </lineage>
</organism>
<evidence type="ECO:0000256" key="4">
    <source>
        <dbReference type="ARBA" id="ARBA00023136"/>
    </source>
</evidence>
<dbReference type="CDD" id="cd00637">
    <property type="entry name" value="7tm_classA_rhodopsin-like"/>
    <property type="match status" value="1"/>
</dbReference>
<reference evidence="7" key="1">
    <citation type="submission" date="2025-08" db="UniProtKB">
        <authorList>
            <consortium name="Ensembl"/>
        </authorList>
    </citation>
    <scope>IDENTIFICATION</scope>
</reference>
<comment type="subcellular location">
    <subcellularLocation>
        <location evidence="1">Membrane</location>
    </subcellularLocation>
</comment>
<accession>A0A8C5LZ50</accession>
<keyword evidence="4 5" id="KW-0472">Membrane</keyword>
<reference evidence="7" key="2">
    <citation type="submission" date="2025-09" db="UniProtKB">
        <authorList>
            <consortium name="Ensembl"/>
        </authorList>
    </citation>
    <scope>IDENTIFICATION</scope>
</reference>
<keyword evidence="2 5" id="KW-0812">Transmembrane</keyword>
<evidence type="ECO:0000259" key="6">
    <source>
        <dbReference type="PROSITE" id="PS50262"/>
    </source>
</evidence>
<proteinExistence type="predicted"/>
<feature type="transmembrane region" description="Helical" evidence="5">
    <location>
        <begin position="111"/>
        <end position="140"/>
    </location>
</feature>
<evidence type="ECO:0000256" key="5">
    <source>
        <dbReference type="SAM" id="Phobius"/>
    </source>
</evidence>
<evidence type="ECO:0000256" key="3">
    <source>
        <dbReference type="ARBA" id="ARBA00022989"/>
    </source>
</evidence>
<evidence type="ECO:0000256" key="1">
    <source>
        <dbReference type="ARBA" id="ARBA00004370"/>
    </source>
</evidence>
<dbReference type="Pfam" id="PF00001">
    <property type="entry name" value="7tm_1"/>
    <property type="match status" value="1"/>
</dbReference>
<dbReference type="Proteomes" id="UP000694569">
    <property type="component" value="Unplaced"/>
</dbReference>
<dbReference type="InterPro" id="IPR052921">
    <property type="entry name" value="GPCR1_Superfamily_Member"/>
</dbReference>
<dbReference type="AlphaFoldDB" id="A0A8C5LZ50"/>
<feature type="domain" description="G-protein coupled receptors family 1 profile" evidence="6">
    <location>
        <begin position="81"/>
        <end position="324"/>
    </location>
</feature>
<dbReference type="FunFam" id="1.20.1070.10:FF:000096">
    <property type="entry name" value="Odorant receptor 131-2"/>
    <property type="match status" value="1"/>
</dbReference>
<evidence type="ECO:0000313" key="7">
    <source>
        <dbReference type="Ensembl" id="ENSLLEP00000004282.1"/>
    </source>
</evidence>
<sequence length="343" mass="39016">MAPDWLIHFLAGERSLCQSLQSLRSLRTLCSGFIEMVNSTAPFTNTTLMPVTSRNIIAELFHVWLGLLSLVLFCFSFFLYFFTVILKVYFTSPHVRENARYVLFAHMLINDTLYIISGLVLMLYSIFIVSIPVPICYTLFTLSSTTFRVTPFNLAAMSLERYIAICFPLRHITLCTPQRSYVAIALIWVAGIMPNVVDILILSASVERSYFSLYIICKQELILVNPLQSTMRTLTFILTLAQVFLVIIFTYVNVMLVARQFGSGSSSASKAGKTVMLHAFQLFLCMLSLTSSISEYVTAYNSVYKVINFLILMCLPRFLSPLIYGLRDEVFSKCIRKMYSLKV</sequence>